<reference evidence="1 2" key="1">
    <citation type="journal article" date="2021" name="Hortic Res">
        <title>High-quality reference genome and annotation aids understanding of berry development for evergreen blueberry (Vaccinium darrowii).</title>
        <authorList>
            <person name="Yu J."/>
            <person name="Hulse-Kemp A.M."/>
            <person name="Babiker E."/>
            <person name="Staton M."/>
        </authorList>
    </citation>
    <scope>NUCLEOTIDE SEQUENCE [LARGE SCALE GENOMIC DNA]</scope>
    <source>
        <strain evidence="2">cv. NJ 8807/NJ 8810</strain>
        <tissue evidence="1">Young leaf</tissue>
    </source>
</reference>
<sequence length="147" mass="15793">MKTLIILLITTGSALLCLQADGRRFMISEETNKDEANNQLIHDTQMKLDEVKNGATEINRGKSSTFGKNRISGSVPKVDEKGTINDANKEKNSSDDEKNDSYGSHGNPARKSTDSSLISTSVGSSISSGARPSDLRAMAGPDPPHHH</sequence>
<name>A0ACB7WWT9_9ERIC</name>
<evidence type="ECO:0000313" key="2">
    <source>
        <dbReference type="Proteomes" id="UP000828048"/>
    </source>
</evidence>
<evidence type="ECO:0000313" key="1">
    <source>
        <dbReference type="EMBL" id="KAH7832932.1"/>
    </source>
</evidence>
<comment type="caution">
    <text evidence="1">The sequence shown here is derived from an EMBL/GenBank/DDBJ whole genome shotgun (WGS) entry which is preliminary data.</text>
</comment>
<accession>A0ACB7WWT9</accession>
<dbReference type="Proteomes" id="UP000828048">
    <property type="component" value="Chromosome 2"/>
</dbReference>
<keyword evidence="2" id="KW-1185">Reference proteome</keyword>
<gene>
    <name evidence="1" type="ORF">Vadar_001425</name>
</gene>
<proteinExistence type="predicted"/>
<organism evidence="1 2">
    <name type="scientific">Vaccinium darrowii</name>
    <dbReference type="NCBI Taxonomy" id="229202"/>
    <lineage>
        <taxon>Eukaryota</taxon>
        <taxon>Viridiplantae</taxon>
        <taxon>Streptophyta</taxon>
        <taxon>Embryophyta</taxon>
        <taxon>Tracheophyta</taxon>
        <taxon>Spermatophyta</taxon>
        <taxon>Magnoliopsida</taxon>
        <taxon>eudicotyledons</taxon>
        <taxon>Gunneridae</taxon>
        <taxon>Pentapetalae</taxon>
        <taxon>asterids</taxon>
        <taxon>Ericales</taxon>
        <taxon>Ericaceae</taxon>
        <taxon>Vaccinioideae</taxon>
        <taxon>Vaccinieae</taxon>
        <taxon>Vaccinium</taxon>
    </lineage>
</organism>
<protein>
    <submittedName>
        <fullName evidence="1">Uncharacterized protein</fullName>
    </submittedName>
</protein>
<dbReference type="EMBL" id="CM037152">
    <property type="protein sequence ID" value="KAH7832932.1"/>
    <property type="molecule type" value="Genomic_DNA"/>
</dbReference>